<dbReference type="SUPFAM" id="SSF81301">
    <property type="entry name" value="Nucleotidyltransferase"/>
    <property type="match status" value="1"/>
</dbReference>
<dbReference type="Gene3D" id="3.30.460.40">
    <property type="match status" value="1"/>
</dbReference>
<dbReference type="RefSeq" id="WP_182544017.1">
    <property type="nucleotide sequence ID" value="NZ_JACGWZ010000002.1"/>
</dbReference>
<evidence type="ECO:0000313" key="2">
    <source>
        <dbReference type="Proteomes" id="UP000569329"/>
    </source>
</evidence>
<dbReference type="Proteomes" id="UP000569329">
    <property type="component" value="Unassembled WGS sequence"/>
</dbReference>
<dbReference type="AlphaFoldDB" id="A0A839E024"/>
<dbReference type="InterPro" id="IPR043519">
    <property type="entry name" value="NT_sf"/>
</dbReference>
<evidence type="ECO:0008006" key="3">
    <source>
        <dbReference type="Google" id="ProtNLM"/>
    </source>
</evidence>
<reference evidence="1 2" key="1">
    <citation type="submission" date="2020-07" db="EMBL/GenBank/DDBJ databases">
        <title>Sequencing the genomes of 1000 actinobacteria strains.</title>
        <authorList>
            <person name="Klenk H.-P."/>
        </authorList>
    </citation>
    <scope>NUCLEOTIDE SEQUENCE [LARGE SCALE GENOMIC DNA]</scope>
    <source>
        <strain evidence="1 2">DSM 45975</strain>
    </source>
</reference>
<keyword evidence="2" id="KW-1185">Reference proteome</keyword>
<proteinExistence type="predicted"/>
<comment type="caution">
    <text evidence="1">The sequence shown here is derived from an EMBL/GenBank/DDBJ whole genome shotgun (WGS) entry which is preliminary data.</text>
</comment>
<accession>A0A839E024</accession>
<gene>
    <name evidence="1" type="ORF">FHX42_002158</name>
</gene>
<organism evidence="1 2">
    <name type="scientific">Halosaccharopolyspora lacisalsi</name>
    <dbReference type="NCBI Taxonomy" id="1000566"/>
    <lineage>
        <taxon>Bacteria</taxon>
        <taxon>Bacillati</taxon>
        <taxon>Actinomycetota</taxon>
        <taxon>Actinomycetes</taxon>
        <taxon>Pseudonocardiales</taxon>
        <taxon>Pseudonocardiaceae</taxon>
        <taxon>Halosaccharopolyspora</taxon>
    </lineage>
</organism>
<protein>
    <recommendedName>
        <fullName evidence="3">Nucleotidyltransferase</fullName>
    </recommendedName>
</protein>
<sequence>MSEEQTRPLRTMTRTVGALREHDVRFALAGGWAVYEPAHDVDVLIREEDRSAVLDAVERWGMAVRDTVEDWPVRTYDGQQLVDLIHRPDEHPVDRALLDRAERIRVGPVAVPVMSATHLVIDRMLVFGPHRCDLAETLLIALSCVSSSTGRW</sequence>
<dbReference type="EMBL" id="JACGWZ010000002">
    <property type="protein sequence ID" value="MBA8824811.1"/>
    <property type="molecule type" value="Genomic_DNA"/>
</dbReference>
<name>A0A839E024_9PSEU</name>
<evidence type="ECO:0000313" key="1">
    <source>
        <dbReference type="EMBL" id="MBA8824811.1"/>
    </source>
</evidence>